<reference evidence="4" key="2">
    <citation type="submission" date="2021-05" db="EMBL/GenBank/DDBJ databases">
        <title>Protein family content uncovers lineage relationships and bacterial pathway maintenance mechanisms in DPANN archaea.</title>
        <authorList>
            <person name="Castelle C.J."/>
            <person name="Meheust R."/>
            <person name="Jaffe A.L."/>
            <person name="Seitz K."/>
            <person name="Gong X."/>
            <person name="Baker B.J."/>
            <person name="Banfield J.F."/>
        </authorList>
    </citation>
    <scope>NUCLEOTIDE SEQUENCE</scope>
    <source>
        <strain evidence="4">RIFCSPHIGHO2_01_FULL_AR10_44_11</strain>
    </source>
</reference>
<dbReference type="InterPro" id="IPR014774">
    <property type="entry name" value="KaiC-like_dom"/>
</dbReference>
<dbReference type="Pfam" id="PF06745">
    <property type="entry name" value="ATPase"/>
    <property type="match status" value="1"/>
</dbReference>
<comment type="caution">
    <text evidence="4">The sequence shown here is derived from an EMBL/GenBank/DDBJ whole genome shotgun (WGS) entry which is preliminary data.</text>
</comment>
<protein>
    <recommendedName>
        <fullName evidence="3">KaiC domain-containing protein</fullName>
    </recommendedName>
</protein>
<dbReference type="EMBL" id="JAGVWD010000004">
    <property type="protein sequence ID" value="MBS3057043.1"/>
    <property type="molecule type" value="Genomic_DNA"/>
</dbReference>
<dbReference type="Proteomes" id="UP000677687">
    <property type="component" value="Unassembled WGS sequence"/>
</dbReference>
<dbReference type="InterPro" id="IPR027417">
    <property type="entry name" value="P-loop_NTPase"/>
</dbReference>
<dbReference type="GO" id="GO:0005524">
    <property type="term" value="F:ATP binding"/>
    <property type="evidence" value="ECO:0007669"/>
    <property type="project" value="UniProtKB-KW"/>
</dbReference>
<proteinExistence type="predicted"/>
<dbReference type="SUPFAM" id="SSF52540">
    <property type="entry name" value="P-loop containing nucleoside triphosphate hydrolases"/>
    <property type="match status" value="1"/>
</dbReference>
<name>A0A8T4KPT7_9ARCH</name>
<dbReference type="InterPro" id="IPR010624">
    <property type="entry name" value="KaiC_dom"/>
</dbReference>
<keyword evidence="2" id="KW-0067">ATP-binding</keyword>
<dbReference type="PANTHER" id="PTHR43637:SF1">
    <property type="entry name" value="UPF0273 PROTEIN TM_0370"/>
    <property type="match status" value="1"/>
</dbReference>
<reference evidence="4" key="1">
    <citation type="submission" date="2021-03" db="EMBL/GenBank/DDBJ databases">
        <authorList>
            <person name="Jaffe A."/>
        </authorList>
    </citation>
    <scope>NUCLEOTIDE SEQUENCE</scope>
    <source>
        <strain evidence="4">RIFCSPHIGHO2_01_FULL_AR10_44_11</strain>
    </source>
</reference>
<dbReference type="PROSITE" id="PS51146">
    <property type="entry name" value="KAIC"/>
    <property type="match status" value="1"/>
</dbReference>
<accession>A0A8T4KPT7</accession>
<feature type="domain" description="KaiC" evidence="3">
    <location>
        <begin position="2"/>
        <end position="246"/>
    </location>
</feature>
<organism evidence="4 5">
    <name type="scientific">Candidatus Iainarchaeum sp</name>
    <dbReference type="NCBI Taxonomy" id="3101447"/>
    <lineage>
        <taxon>Archaea</taxon>
        <taxon>Candidatus Iainarchaeota</taxon>
        <taxon>Candidatus Iainarchaeia</taxon>
        <taxon>Candidatus Iainarchaeales</taxon>
        <taxon>Candidatus Iainarchaeaceae</taxon>
        <taxon>Candidatus Iainarchaeum</taxon>
    </lineage>
</organism>
<dbReference type="Gene3D" id="3.40.50.300">
    <property type="entry name" value="P-loop containing nucleotide triphosphate hydrolases"/>
    <property type="match status" value="1"/>
</dbReference>
<sequence>MERVATGIDGFDRLIDGGLPKGRTFLVTGGCGTGKTLFSLEYIFNGAKEYSEPGVFVTIDATPKTIREDALAIGMDIKKLEEKGVIKIIDASVARIGIPSQEEYAMPVTGFDLDKLLLETMRATKKIGAKRVVIDSTPALGLTFQNSEDVRKAVLKINYVLSQSGATSMIISEIAEGSKALSKYGVEEYVVDGVIVLHYLEAGAGANRLLHVRKMRATKHSEDLHPLEITDSGIKIYKIEEFRKRR</sequence>
<evidence type="ECO:0000259" key="3">
    <source>
        <dbReference type="PROSITE" id="PS51146"/>
    </source>
</evidence>
<evidence type="ECO:0000256" key="2">
    <source>
        <dbReference type="ARBA" id="ARBA00022840"/>
    </source>
</evidence>
<evidence type="ECO:0000313" key="4">
    <source>
        <dbReference type="EMBL" id="MBS3057043.1"/>
    </source>
</evidence>
<evidence type="ECO:0000256" key="1">
    <source>
        <dbReference type="ARBA" id="ARBA00022741"/>
    </source>
</evidence>
<dbReference type="PANTHER" id="PTHR43637">
    <property type="entry name" value="UPF0273 PROTEIN TM_0370"/>
    <property type="match status" value="1"/>
</dbReference>
<keyword evidence="1" id="KW-0547">Nucleotide-binding</keyword>
<gene>
    <name evidence="4" type="ORF">J4415_00270</name>
</gene>
<evidence type="ECO:0000313" key="5">
    <source>
        <dbReference type="Proteomes" id="UP000677687"/>
    </source>
</evidence>
<dbReference type="AlphaFoldDB" id="A0A8T4KPT7"/>